<keyword evidence="3" id="KW-0813">Transport</keyword>
<evidence type="ECO:0008006" key="11">
    <source>
        <dbReference type="Google" id="ProtNLM"/>
    </source>
</evidence>
<dbReference type="Gene3D" id="1.20.1600.10">
    <property type="entry name" value="Outer membrane efflux proteins (OEP)"/>
    <property type="match status" value="1"/>
</dbReference>
<evidence type="ECO:0000313" key="9">
    <source>
        <dbReference type="EMBL" id="KHE41854.1"/>
    </source>
</evidence>
<gene>
    <name evidence="9" type="ORF">LG35_07570</name>
</gene>
<evidence type="ECO:0000256" key="3">
    <source>
        <dbReference type="ARBA" id="ARBA00022448"/>
    </source>
</evidence>
<dbReference type="RefSeq" id="WP_035473652.1">
    <property type="nucleotide sequence ID" value="NZ_JRGF01000008.1"/>
</dbReference>
<comment type="similarity">
    <text evidence="2">Belongs to the outer membrane factor (OMF) (TC 1.B.17) family.</text>
</comment>
<dbReference type="PANTHER" id="PTHR30026:SF20">
    <property type="entry name" value="OUTER MEMBRANE PROTEIN TOLC"/>
    <property type="match status" value="1"/>
</dbReference>
<proteinExistence type="inferred from homology"/>
<keyword evidence="6" id="KW-0472">Membrane</keyword>
<dbReference type="Pfam" id="PF02321">
    <property type="entry name" value="OEP"/>
    <property type="match status" value="2"/>
</dbReference>
<evidence type="ECO:0000256" key="2">
    <source>
        <dbReference type="ARBA" id="ARBA00007613"/>
    </source>
</evidence>
<dbReference type="PANTHER" id="PTHR30026">
    <property type="entry name" value="OUTER MEMBRANE PROTEIN TOLC"/>
    <property type="match status" value="1"/>
</dbReference>
<evidence type="ECO:0000256" key="4">
    <source>
        <dbReference type="ARBA" id="ARBA00022452"/>
    </source>
</evidence>
<keyword evidence="8" id="KW-0175">Coiled coil</keyword>
<name>A0ABR4YHW1_9BACT</name>
<dbReference type="SUPFAM" id="SSF56954">
    <property type="entry name" value="Outer membrane efflux proteins (OEP)"/>
    <property type="match status" value="1"/>
</dbReference>
<evidence type="ECO:0000256" key="5">
    <source>
        <dbReference type="ARBA" id="ARBA00022692"/>
    </source>
</evidence>
<evidence type="ECO:0000313" key="10">
    <source>
        <dbReference type="Proteomes" id="UP000030889"/>
    </source>
</evidence>
<protein>
    <recommendedName>
        <fullName evidence="11">Transporter</fullName>
    </recommendedName>
</protein>
<dbReference type="InterPro" id="IPR051906">
    <property type="entry name" value="TolC-like"/>
</dbReference>
<feature type="coiled-coil region" evidence="8">
    <location>
        <begin position="63"/>
        <end position="90"/>
    </location>
</feature>
<dbReference type="Proteomes" id="UP000030889">
    <property type="component" value="Unassembled WGS sequence"/>
</dbReference>
<reference evidence="9 10" key="1">
    <citation type="submission" date="2014-09" db="EMBL/GenBank/DDBJ databases">
        <title>Alistipes sp. 627, sp. nov., a novel member of the family Rikenellaceae isolated from human faeces.</title>
        <authorList>
            <person name="Shkoporov A.N."/>
            <person name="Chaplin A.V."/>
            <person name="Motuzova O.V."/>
            <person name="Kafarskaia L.I."/>
            <person name="Khokhlova E.V."/>
            <person name="Efimov B.A."/>
        </authorList>
    </citation>
    <scope>NUCLEOTIDE SEQUENCE [LARGE SCALE GENOMIC DNA]</scope>
    <source>
        <strain evidence="9 10">627</strain>
    </source>
</reference>
<dbReference type="EMBL" id="JRGF01000008">
    <property type="protein sequence ID" value="KHE41854.1"/>
    <property type="molecule type" value="Genomic_DNA"/>
</dbReference>
<organism evidence="9 10">
    <name type="scientific">Alistipes inops</name>
    <dbReference type="NCBI Taxonomy" id="1501391"/>
    <lineage>
        <taxon>Bacteria</taxon>
        <taxon>Pseudomonadati</taxon>
        <taxon>Bacteroidota</taxon>
        <taxon>Bacteroidia</taxon>
        <taxon>Bacteroidales</taxon>
        <taxon>Rikenellaceae</taxon>
        <taxon>Alistipes</taxon>
    </lineage>
</organism>
<evidence type="ECO:0000256" key="7">
    <source>
        <dbReference type="ARBA" id="ARBA00023237"/>
    </source>
</evidence>
<keyword evidence="7" id="KW-0998">Cell outer membrane</keyword>
<evidence type="ECO:0000256" key="6">
    <source>
        <dbReference type="ARBA" id="ARBA00023136"/>
    </source>
</evidence>
<evidence type="ECO:0000256" key="8">
    <source>
        <dbReference type="SAM" id="Coils"/>
    </source>
</evidence>
<dbReference type="InterPro" id="IPR003423">
    <property type="entry name" value="OMP_efflux"/>
</dbReference>
<comment type="caution">
    <text evidence="9">The sequence shown here is derived from an EMBL/GenBank/DDBJ whole genome shotgun (WGS) entry which is preliminary data.</text>
</comment>
<keyword evidence="4" id="KW-1134">Transmembrane beta strand</keyword>
<evidence type="ECO:0000256" key="1">
    <source>
        <dbReference type="ARBA" id="ARBA00004442"/>
    </source>
</evidence>
<sequence>MKRKTIVTVFFTLTALLLSGGKAEGQQQETLARSSSPTARYAAEETGLPAAAPWTLQECIRYAQENNIEIQRQELSIEDAELARKQTRLNYIPSVSASVGSGTSFGRVLDPTTYEFRENSSNTDLSASLSLGTEVFAGMRKYLQLKKSDLALQDMLLQVDKARNDLSLNITAAYLDVLFAEEKVTIASQRTRTLTLQVEQTQMLVESGRKTMGDLLQLQADLADAQFQDIEAKNNRTLAYFTLCQLLEIDDYETFRILIPESMPVSRDGVAVGPGEIYEMAQELPQVKSAGLAMDMADRDISIAKSGLYPTLSLSAGYGSSFSNGRQKPDINNPATYIQYPFKDQIRDNASYHISLSLSIPIFNSLSARNNVKSYRIARHRAEYDYMIMQKNLNKEIRQAYIDAVGAYEQYEAAAKNVTTTEEAFRMLEEKYNLGAASPVDYSIALYNLVNARSQLAQAKYSYLFKTKILDFYRGIPIML</sequence>
<keyword evidence="10" id="KW-1185">Reference proteome</keyword>
<keyword evidence="5" id="KW-0812">Transmembrane</keyword>
<accession>A0ABR4YHW1</accession>
<comment type="subcellular location">
    <subcellularLocation>
        <location evidence="1">Cell outer membrane</location>
    </subcellularLocation>
</comment>